<dbReference type="Proteomes" id="UP000222366">
    <property type="component" value="Unassembled WGS sequence"/>
</dbReference>
<organism evidence="1 2">
    <name type="scientific">Xenorhabdus stockiae</name>
    <dbReference type="NCBI Taxonomy" id="351614"/>
    <lineage>
        <taxon>Bacteria</taxon>
        <taxon>Pseudomonadati</taxon>
        <taxon>Pseudomonadota</taxon>
        <taxon>Gammaproteobacteria</taxon>
        <taxon>Enterobacterales</taxon>
        <taxon>Morganellaceae</taxon>
        <taxon>Xenorhabdus</taxon>
    </lineage>
</organism>
<dbReference type="RefSeq" id="WP_099126173.1">
    <property type="nucleotide sequence ID" value="NZ_CAWNRH010000150.1"/>
</dbReference>
<dbReference type="Pfam" id="PF03245">
    <property type="entry name" value="Phage_lysis"/>
    <property type="match status" value="1"/>
</dbReference>
<sequence length="157" mass="17845">MKFNITYGVAVALIVATGAAYHYRSGYQKQLGINSDQATEIQHLTDTINYQNTHIDMLHELDTKHTQELANAKTEIDRLRTASLAHPERVYIKAKCPVPETTATSGMDDADTARPTDSAIRNYWLLRERVATSEQMILGLQEYVRTQCGWFVDIRKE</sequence>
<evidence type="ECO:0000313" key="1">
    <source>
        <dbReference type="EMBL" id="PHM60479.1"/>
    </source>
</evidence>
<protein>
    <submittedName>
        <fullName evidence="1">Lysis protein</fullName>
    </submittedName>
</protein>
<keyword evidence="2" id="KW-1185">Reference proteome</keyword>
<proteinExistence type="predicted"/>
<dbReference type="GO" id="GO:0044659">
    <property type="term" value="P:viral release from host cell by cytolysis"/>
    <property type="evidence" value="ECO:0007669"/>
    <property type="project" value="InterPro"/>
</dbReference>
<reference evidence="1 2" key="1">
    <citation type="journal article" date="2017" name="Nat. Microbiol.">
        <title>Natural product diversity associated with the nematode symbionts Photorhabdus and Xenorhabdus.</title>
        <authorList>
            <person name="Tobias N.J."/>
            <person name="Wolff H."/>
            <person name="Djahanschiri B."/>
            <person name="Grundmann F."/>
            <person name="Kronenwerth M."/>
            <person name="Shi Y.M."/>
            <person name="Simonyi S."/>
            <person name="Grun P."/>
            <person name="Shapiro-Ilan D."/>
            <person name="Pidot S.J."/>
            <person name="Stinear T.P."/>
            <person name="Ebersberger I."/>
            <person name="Bode H.B."/>
        </authorList>
    </citation>
    <scope>NUCLEOTIDE SEQUENCE [LARGE SCALE GENOMIC DNA]</scope>
    <source>
        <strain evidence="1 2">DSM 17904</strain>
    </source>
</reference>
<gene>
    <name evidence="1" type="ORF">Xsto_03975</name>
</gene>
<accession>A0A2D0KAJ2</accession>
<comment type="caution">
    <text evidence="1">The sequence shown here is derived from an EMBL/GenBank/DDBJ whole genome shotgun (WGS) entry which is preliminary data.</text>
</comment>
<name>A0A2D0KAJ2_9GAMM</name>
<dbReference type="InterPro" id="IPR004929">
    <property type="entry name" value="I-spanin"/>
</dbReference>
<evidence type="ECO:0000313" key="2">
    <source>
        <dbReference type="Proteomes" id="UP000222366"/>
    </source>
</evidence>
<dbReference type="EMBL" id="NJAJ01000071">
    <property type="protein sequence ID" value="PHM60479.1"/>
    <property type="molecule type" value="Genomic_DNA"/>
</dbReference>
<dbReference type="AlphaFoldDB" id="A0A2D0KAJ2"/>